<evidence type="ECO:0000256" key="2">
    <source>
        <dbReference type="ARBA" id="ARBA00022679"/>
    </source>
</evidence>
<dbReference type="PRINTS" id="PR00990">
    <property type="entry name" value="RIBOKINASE"/>
</dbReference>
<dbReference type="Pfam" id="PF00294">
    <property type="entry name" value="PfkB"/>
    <property type="match status" value="1"/>
</dbReference>
<reference evidence="7" key="2">
    <citation type="submission" date="2020-09" db="EMBL/GenBank/DDBJ databases">
        <authorList>
            <person name="Sun Q."/>
            <person name="Ohkuma M."/>
        </authorList>
    </citation>
    <scope>NUCLEOTIDE SEQUENCE</scope>
    <source>
        <strain evidence="7">JCM 10088</strain>
    </source>
</reference>
<feature type="domain" description="Carbohydrate kinase PfkB" evidence="6">
    <location>
        <begin position="2"/>
        <end position="301"/>
    </location>
</feature>
<keyword evidence="2" id="KW-0808">Transferase</keyword>
<keyword evidence="4 7" id="KW-0418">Kinase</keyword>
<comment type="caution">
    <text evidence="7">The sequence shown here is derived from an EMBL/GenBank/DDBJ whole genome shotgun (WGS) entry which is preliminary data.</text>
</comment>
<dbReference type="InterPro" id="IPR002139">
    <property type="entry name" value="Ribo/fructo_kinase"/>
</dbReference>
<keyword evidence="3" id="KW-0547">Nucleotide-binding</keyword>
<dbReference type="InterPro" id="IPR011611">
    <property type="entry name" value="PfkB_dom"/>
</dbReference>
<dbReference type="GO" id="GO:0005524">
    <property type="term" value="F:ATP binding"/>
    <property type="evidence" value="ECO:0007669"/>
    <property type="project" value="UniProtKB-KW"/>
</dbReference>
<dbReference type="SUPFAM" id="SSF53613">
    <property type="entry name" value="Ribokinase-like"/>
    <property type="match status" value="1"/>
</dbReference>
<evidence type="ECO:0000256" key="5">
    <source>
        <dbReference type="ARBA" id="ARBA00022840"/>
    </source>
</evidence>
<dbReference type="InterPro" id="IPR050306">
    <property type="entry name" value="PfkB_Carbo_kinase"/>
</dbReference>
<keyword evidence="8" id="KW-1185">Reference proteome</keyword>
<dbReference type="AlphaFoldDB" id="A0A830GXF6"/>
<proteinExistence type="inferred from homology"/>
<protein>
    <submittedName>
        <fullName evidence="7">Sugar kinase</fullName>
    </submittedName>
</protein>
<evidence type="ECO:0000256" key="4">
    <source>
        <dbReference type="ARBA" id="ARBA00022777"/>
    </source>
</evidence>
<name>A0A830GXF6_9CREN</name>
<dbReference type="Gene3D" id="3.40.1190.20">
    <property type="match status" value="1"/>
</dbReference>
<dbReference type="PANTHER" id="PTHR43085:SF1">
    <property type="entry name" value="PSEUDOURIDINE KINASE-RELATED"/>
    <property type="match status" value="1"/>
</dbReference>
<gene>
    <name evidence="7" type="ORF">GCM10007981_18640</name>
</gene>
<evidence type="ECO:0000313" key="7">
    <source>
        <dbReference type="EMBL" id="GGP22465.1"/>
    </source>
</evidence>
<dbReference type="GO" id="GO:0016301">
    <property type="term" value="F:kinase activity"/>
    <property type="evidence" value="ECO:0007669"/>
    <property type="project" value="UniProtKB-KW"/>
</dbReference>
<reference evidence="7" key="1">
    <citation type="journal article" date="2014" name="Int. J. Syst. Evol. Microbiol.">
        <title>Complete genome sequence of Corynebacterium casei LMG S-19264T (=DSM 44701T), isolated from a smear-ripened cheese.</title>
        <authorList>
            <consortium name="US DOE Joint Genome Institute (JGI-PGF)"/>
            <person name="Walter F."/>
            <person name="Albersmeier A."/>
            <person name="Kalinowski J."/>
            <person name="Ruckert C."/>
        </authorList>
    </citation>
    <scope>NUCLEOTIDE SEQUENCE</scope>
    <source>
        <strain evidence="7">JCM 10088</strain>
    </source>
</reference>
<evidence type="ECO:0000256" key="1">
    <source>
        <dbReference type="ARBA" id="ARBA00010688"/>
    </source>
</evidence>
<dbReference type="EMBL" id="BMNL01000004">
    <property type="protein sequence ID" value="GGP22465.1"/>
    <property type="molecule type" value="Genomic_DNA"/>
</dbReference>
<evidence type="ECO:0000313" key="8">
    <source>
        <dbReference type="Proteomes" id="UP000610960"/>
    </source>
</evidence>
<evidence type="ECO:0000259" key="6">
    <source>
        <dbReference type="Pfam" id="PF00294"/>
    </source>
</evidence>
<keyword evidence="5" id="KW-0067">ATP-binding</keyword>
<evidence type="ECO:0000256" key="3">
    <source>
        <dbReference type="ARBA" id="ARBA00022741"/>
    </source>
</evidence>
<dbReference type="PANTHER" id="PTHR43085">
    <property type="entry name" value="HEXOKINASE FAMILY MEMBER"/>
    <property type="match status" value="1"/>
</dbReference>
<organism evidence="7 8">
    <name type="scientific">Thermocladium modestius</name>
    <dbReference type="NCBI Taxonomy" id="62609"/>
    <lineage>
        <taxon>Archaea</taxon>
        <taxon>Thermoproteota</taxon>
        <taxon>Thermoprotei</taxon>
        <taxon>Thermoproteales</taxon>
        <taxon>Thermoproteaceae</taxon>
        <taxon>Thermocladium</taxon>
    </lineage>
</organism>
<dbReference type="CDD" id="cd01166">
    <property type="entry name" value="KdgK"/>
    <property type="match status" value="1"/>
</dbReference>
<sequence length="320" mass="34927">MDIVAVGEPLVQLNAVTRGPLRHVQYFEKHSTGSEANVCVAAARLGMRSGLITRLGNDEFGLFIRDWLRGEGVDVSRVVMDGEHPTGIYFVQRGYPVPGVSDVVYYRHGSAASFLSEEDVDRDYVRESRVLHTTGITLAISESARSAAMLAMDEARRAGALVSLDLNIRRKLWRNMDEAVDVVGKAMAKAGVVFMDEEEASMILGAEGVDAAFREAERRFGLTKVVLKLGRRGSVARWDGEEERVNAFEVPVEDPIGAGDAYVGVFLSSMLKGMGLRKSMVRASAAAAMVVTVRGDEENLPREGDIDVFLRGFGGDVDLR</sequence>
<accession>A0A830GXF6</accession>
<dbReference type="Proteomes" id="UP000610960">
    <property type="component" value="Unassembled WGS sequence"/>
</dbReference>
<comment type="similarity">
    <text evidence="1">Belongs to the carbohydrate kinase PfkB family.</text>
</comment>
<dbReference type="InterPro" id="IPR029056">
    <property type="entry name" value="Ribokinase-like"/>
</dbReference>